<comment type="caution">
    <text evidence="3">The sequence shown here is derived from an EMBL/GenBank/DDBJ whole genome shotgun (WGS) entry which is preliminary data.</text>
</comment>
<dbReference type="InterPro" id="IPR015421">
    <property type="entry name" value="PyrdxlP-dep_Trfase_major"/>
</dbReference>
<dbReference type="InterPro" id="IPR000192">
    <property type="entry name" value="Aminotrans_V_dom"/>
</dbReference>
<sequence>MLKNITTGYRKVLANFKGGESAVQVKPKNSNKDLEAYFTPFRSKILGNDHTIHTPYGEKKLIYADWTASGRMYRDIEEKLLEDIAPYVANTHTETTFTGSSMTLAYHEARNIIKRHVNANSDDVLITTGTGMTGAVNKFQRILGLKVSENLKDHTKIPDEKRPLVFVSHMEHHSNQTSWLETIAKVVVIPCNEEGLICLESFEKLLKEHQEHPIKITSITAASNVTGITTNYHEIAALTHKYNGLCFVDFACSAPYVAIDMHPEAEDEYLDAIFFSPHKFLGGPGTSGVLIFNKKLYKNMIPDNPGGGTVSYTNPWGDHDYVDDIESREDGGTPGFLQAIKIALSIQLKEKMGVHNILEREHQLNDRIFSRLKKIKNLHILAGQHTHRLGIFSFYIENVHYNLVVKLLNDRFGVQTRGGCSCAGTYGHFLLNVDQPTSKAIEQKILDGCLIDRPGWVRMSIHPTMTNAEADLICDAIEAVASNYKEWGKDYIYEASENEYRHKADSREEKNLVQHWFSV</sequence>
<evidence type="ECO:0000313" key="4">
    <source>
        <dbReference type="Proteomes" id="UP000305939"/>
    </source>
</evidence>
<dbReference type="Gene3D" id="3.40.640.10">
    <property type="entry name" value="Type I PLP-dependent aspartate aminotransferase-like (Major domain)"/>
    <property type="match status" value="1"/>
</dbReference>
<dbReference type="RefSeq" id="WP_136335738.1">
    <property type="nucleotide sequence ID" value="NZ_QXMP01000005.1"/>
</dbReference>
<evidence type="ECO:0000259" key="2">
    <source>
        <dbReference type="Pfam" id="PF00266"/>
    </source>
</evidence>
<dbReference type="EMBL" id="SSMC01000002">
    <property type="protein sequence ID" value="THD67533.1"/>
    <property type="molecule type" value="Genomic_DNA"/>
</dbReference>
<keyword evidence="3" id="KW-0808">Transferase</keyword>
<dbReference type="SUPFAM" id="SSF53383">
    <property type="entry name" value="PLP-dependent transferases"/>
    <property type="match status" value="1"/>
</dbReference>
<feature type="domain" description="Aminotransferase class V" evidence="2">
    <location>
        <begin position="62"/>
        <end position="471"/>
    </location>
</feature>
<keyword evidence="1" id="KW-0663">Pyridoxal phosphate</keyword>
<dbReference type="InterPro" id="IPR015422">
    <property type="entry name" value="PyrdxlP-dep_Trfase_small"/>
</dbReference>
<dbReference type="AlphaFoldDB" id="A0A4S3M0L5"/>
<evidence type="ECO:0000313" key="3">
    <source>
        <dbReference type="EMBL" id="THD67533.1"/>
    </source>
</evidence>
<dbReference type="GO" id="GO:0008483">
    <property type="term" value="F:transaminase activity"/>
    <property type="evidence" value="ECO:0007669"/>
    <property type="project" value="UniProtKB-KW"/>
</dbReference>
<dbReference type="Pfam" id="PF00266">
    <property type="entry name" value="Aminotran_5"/>
    <property type="match status" value="1"/>
</dbReference>
<dbReference type="PANTHER" id="PTHR43586">
    <property type="entry name" value="CYSTEINE DESULFURASE"/>
    <property type="match status" value="1"/>
</dbReference>
<keyword evidence="3" id="KW-0032">Aminotransferase</keyword>
<dbReference type="Gene3D" id="3.90.1150.10">
    <property type="entry name" value="Aspartate Aminotransferase, domain 1"/>
    <property type="match status" value="1"/>
</dbReference>
<dbReference type="OrthoDB" id="9804366at2"/>
<organism evidence="3 4">
    <name type="scientific">Robertkochia marina</name>
    <dbReference type="NCBI Taxonomy" id="1227945"/>
    <lineage>
        <taxon>Bacteria</taxon>
        <taxon>Pseudomonadati</taxon>
        <taxon>Bacteroidota</taxon>
        <taxon>Flavobacteriia</taxon>
        <taxon>Flavobacteriales</taxon>
        <taxon>Flavobacteriaceae</taxon>
        <taxon>Robertkochia</taxon>
    </lineage>
</organism>
<gene>
    <name evidence="3" type="ORF">E7Z59_07675</name>
</gene>
<reference evidence="3 4" key="1">
    <citation type="submission" date="2019-04" db="EMBL/GenBank/DDBJ databases">
        <title>Draft genome sequence of Robertkochia marina CC-AMO-30D.</title>
        <authorList>
            <person name="Hameed A."/>
            <person name="Lin S.-Y."/>
            <person name="Shahina M."/>
            <person name="Lai W.-A."/>
            <person name="Young C.-C."/>
        </authorList>
    </citation>
    <scope>NUCLEOTIDE SEQUENCE [LARGE SCALE GENOMIC DNA]</scope>
    <source>
        <strain evidence="3 4">CC-AMO-30D</strain>
    </source>
</reference>
<dbReference type="InterPro" id="IPR015424">
    <property type="entry name" value="PyrdxlP-dep_Trfase"/>
</dbReference>
<name>A0A4S3M0L5_9FLAO</name>
<keyword evidence="4" id="KW-1185">Reference proteome</keyword>
<dbReference type="Proteomes" id="UP000305939">
    <property type="component" value="Unassembled WGS sequence"/>
</dbReference>
<evidence type="ECO:0000256" key="1">
    <source>
        <dbReference type="ARBA" id="ARBA00022898"/>
    </source>
</evidence>
<protein>
    <submittedName>
        <fullName evidence="3">Aminotransferase class V-fold PLP-dependent enzyme</fullName>
    </submittedName>
</protein>
<proteinExistence type="predicted"/>
<accession>A0A4S3M0L5</accession>
<dbReference type="PANTHER" id="PTHR43586:SF8">
    <property type="entry name" value="CYSTEINE DESULFURASE 1, CHLOROPLASTIC"/>
    <property type="match status" value="1"/>
</dbReference>